<accession>A0A6J7IQD1</accession>
<keyword evidence="2" id="KW-0349">Heme</keyword>
<dbReference type="PRINTS" id="PR00359">
    <property type="entry name" value="BP450"/>
</dbReference>
<evidence type="ECO:0000256" key="6">
    <source>
        <dbReference type="ARBA" id="ARBA00023033"/>
    </source>
</evidence>
<evidence type="ECO:0000256" key="2">
    <source>
        <dbReference type="ARBA" id="ARBA00022617"/>
    </source>
</evidence>
<dbReference type="Pfam" id="PF00067">
    <property type="entry name" value="p450"/>
    <property type="match status" value="1"/>
</dbReference>
<dbReference type="InterPro" id="IPR036396">
    <property type="entry name" value="Cyt_P450_sf"/>
</dbReference>
<evidence type="ECO:0000256" key="3">
    <source>
        <dbReference type="ARBA" id="ARBA00022723"/>
    </source>
</evidence>
<dbReference type="EMBL" id="CAFBOS010000035">
    <property type="protein sequence ID" value="CAB4987777.1"/>
    <property type="molecule type" value="Genomic_DNA"/>
</dbReference>
<evidence type="ECO:0000313" key="7">
    <source>
        <dbReference type="EMBL" id="CAB4836528.1"/>
    </source>
</evidence>
<gene>
    <name evidence="7" type="ORF">UFOPK3139_02972</name>
    <name evidence="8" type="ORF">UFOPK3543_02743</name>
    <name evidence="9" type="ORF">UFOPK3967_00794</name>
</gene>
<name>A0A6J7IQD1_9ZZZZ</name>
<keyword evidence="3" id="KW-0479">Metal-binding</keyword>
<organism evidence="8">
    <name type="scientific">freshwater metagenome</name>
    <dbReference type="NCBI Taxonomy" id="449393"/>
    <lineage>
        <taxon>unclassified sequences</taxon>
        <taxon>metagenomes</taxon>
        <taxon>ecological metagenomes</taxon>
    </lineage>
</organism>
<dbReference type="PRINTS" id="PR00385">
    <property type="entry name" value="P450"/>
</dbReference>
<dbReference type="PANTHER" id="PTHR46696:SF3">
    <property type="entry name" value="PULCHERRIMINIC ACID SYNTHASE"/>
    <property type="match status" value="1"/>
</dbReference>
<dbReference type="GO" id="GO:0016705">
    <property type="term" value="F:oxidoreductase activity, acting on paired donors, with incorporation or reduction of molecular oxygen"/>
    <property type="evidence" value="ECO:0007669"/>
    <property type="project" value="InterPro"/>
</dbReference>
<reference evidence="8" key="1">
    <citation type="submission" date="2020-05" db="EMBL/GenBank/DDBJ databases">
        <authorList>
            <person name="Chiriac C."/>
            <person name="Salcher M."/>
            <person name="Ghai R."/>
            <person name="Kavagutti S V."/>
        </authorList>
    </citation>
    <scope>NUCLEOTIDE SEQUENCE</scope>
</reference>
<dbReference type="EMBL" id="CAFBMH010000151">
    <property type="protein sequence ID" value="CAB4932502.1"/>
    <property type="molecule type" value="Genomic_DNA"/>
</dbReference>
<dbReference type="GO" id="GO:0005506">
    <property type="term" value="F:iron ion binding"/>
    <property type="evidence" value="ECO:0007669"/>
    <property type="project" value="InterPro"/>
</dbReference>
<dbReference type="AlphaFoldDB" id="A0A6J7IQD1"/>
<evidence type="ECO:0000256" key="4">
    <source>
        <dbReference type="ARBA" id="ARBA00023002"/>
    </source>
</evidence>
<dbReference type="FunFam" id="1.10.630.10:FF:000018">
    <property type="entry name" value="Cytochrome P450 monooxygenase"/>
    <property type="match status" value="1"/>
</dbReference>
<evidence type="ECO:0000313" key="8">
    <source>
        <dbReference type="EMBL" id="CAB4932502.1"/>
    </source>
</evidence>
<dbReference type="GO" id="GO:0004497">
    <property type="term" value="F:monooxygenase activity"/>
    <property type="evidence" value="ECO:0007669"/>
    <property type="project" value="UniProtKB-KW"/>
</dbReference>
<dbReference type="Gene3D" id="1.10.630.10">
    <property type="entry name" value="Cytochrome P450"/>
    <property type="match status" value="1"/>
</dbReference>
<dbReference type="EMBL" id="CAFABA010000189">
    <property type="protein sequence ID" value="CAB4836528.1"/>
    <property type="molecule type" value="Genomic_DNA"/>
</dbReference>
<keyword evidence="4" id="KW-0560">Oxidoreductase</keyword>
<dbReference type="PROSITE" id="PS00086">
    <property type="entry name" value="CYTOCHROME_P450"/>
    <property type="match status" value="1"/>
</dbReference>
<dbReference type="InterPro" id="IPR001128">
    <property type="entry name" value="Cyt_P450"/>
</dbReference>
<sequence>MATESGGSIGRSDVDAARNRSFGAGLVDDPYPTYHRLLEQCPVLAGGISEHFGIPVIDAFAASPQSFTALGYRSVVDVLRDDRTYSNEWYAPSLNMMIGPNMLGMDAPAHKRQRLLLQSAFSKREMRWWRTDIVQPIVNRAVDAIVQRGQADLYADLAAFIPARVIVDALGLPEKDLAQFFEWAIVMTSSVEPPERRLAAADGMAEYISPLCEARRAKPTRDLISILVNAVVDDADLDEGDEVDRHPLSVDEINGFVRLLLVGGTSTTHRAFGMLLYLLLTNPDQLAMLRADRSLAANAIEESLRLEQPLVSWGRLTTRDTDLAGVQIPAGCPVNVNVGAANHDPAEWPEPDRFDIMRAHPDRHLTFGFGKHHCLGVHLARMELDVMLAAVLDRFPDLRLDTTTDVGLTGLGFRMVNQLPCTWTVG</sequence>
<dbReference type="PANTHER" id="PTHR46696">
    <property type="entry name" value="P450, PUTATIVE (EUROFUNG)-RELATED"/>
    <property type="match status" value="1"/>
</dbReference>
<dbReference type="InterPro" id="IPR002397">
    <property type="entry name" value="Cyt_P450_B"/>
</dbReference>
<dbReference type="SUPFAM" id="SSF48264">
    <property type="entry name" value="Cytochrome P450"/>
    <property type="match status" value="1"/>
</dbReference>
<evidence type="ECO:0000256" key="5">
    <source>
        <dbReference type="ARBA" id="ARBA00023004"/>
    </source>
</evidence>
<evidence type="ECO:0000313" key="9">
    <source>
        <dbReference type="EMBL" id="CAB4987777.1"/>
    </source>
</evidence>
<comment type="similarity">
    <text evidence="1">Belongs to the cytochrome P450 family.</text>
</comment>
<dbReference type="InterPro" id="IPR017972">
    <property type="entry name" value="Cyt_P450_CS"/>
</dbReference>
<evidence type="ECO:0000256" key="1">
    <source>
        <dbReference type="ARBA" id="ARBA00010617"/>
    </source>
</evidence>
<protein>
    <submittedName>
        <fullName evidence="8">Unannotated protein</fullName>
    </submittedName>
</protein>
<proteinExistence type="inferred from homology"/>
<keyword evidence="5" id="KW-0408">Iron</keyword>
<keyword evidence="6" id="KW-0503">Monooxygenase</keyword>
<dbReference type="GO" id="GO:0020037">
    <property type="term" value="F:heme binding"/>
    <property type="evidence" value="ECO:0007669"/>
    <property type="project" value="InterPro"/>
</dbReference>